<organism evidence="1 2">
    <name type="scientific">Streptomyces caelestis</name>
    <dbReference type="NCBI Taxonomy" id="36816"/>
    <lineage>
        <taxon>Bacteria</taxon>
        <taxon>Bacillati</taxon>
        <taxon>Actinomycetota</taxon>
        <taxon>Actinomycetes</taxon>
        <taxon>Kitasatosporales</taxon>
        <taxon>Streptomycetaceae</taxon>
        <taxon>Streptomyces</taxon>
    </lineage>
</organism>
<dbReference type="AlphaFoldDB" id="A0A0M8QLS8"/>
<evidence type="ECO:0000313" key="1">
    <source>
        <dbReference type="EMBL" id="KOT29553.1"/>
    </source>
</evidence>
<sequence>MSKSPIATVPPCAAAPVSRLLSRSTGSSAGVERLEGSLDRASLALLWAASILASRFASLSVRRFAAFRASFTAFNSSSTRRT</sequence>
<name>A0A0M8QLS8_9ACTN</name>
<dbReference type="PATRIC" id="fig|36816.3.peg.7369"/>
<protein>
    <submittedName>
        <fullName evidence="1">Uncharacterized protein</fullName>
    </submittedName>
</protein>
<keyword evidence="2" id="KW-1185">Reference proteome</keyword>
<dbReference type="EMBL" id="LGCN01000248">
    <property type="protein sequence ID" value="KOT29553.1"/>
    <property type="molecule type" value="Genomic_DNA"/>
</dbReference>
<dbReference type="Proteomes" id="UP000037773">
    <property type="component" value="Unassembled WGS sequence"/>
</dbReference>
<accession>A0A0M8QLS8</accession>
<reference evidence="1 2" key="1">
    <citation type="submission" date="2015-07" db="EMBL/GenBank/DDBJ databases">
        <authorList>
            <person name="Noorani M."/>
        </authorList>
    </citation>
    <scope>NUCLEOTIDE SEQUENCE [LARGE SCALE GENOMIC DNA]</scope>
    <source>
        <strain evidence="1 2">NRRL B-24567</strain>
    </source>
</reference>
<proteinExistence type="predicted"/>
<gene>
    <name evidence="1" type="ORF">ADK41_33865</name>
</gene>
<comment type="caution">
    <text evidence="1">The sequence shown here is derived from an EMBL/GenBank/DDBJ whole genome shotgun (WGS) entry which is preliminary data.</text>
</comment>
<evidence type="ECO:0000313" key="2">
    <source>
        <dbReference type="Proteomes" id="UP000037773"/>
    </source>
</evidence>